<proteinExistence type="predicted"/>
<name>A0ACB8VJW5_9TELE</name>
<organism evidence="1 2">
    <name type="scientific">Scortum barcoo</name>
    <name type="common">barcoo grunter</name>
    <dbReference type="NCBI Taxonomy" id="214431"/>
    <lineage>
        <taxon>Eukaryota</taxon>
        <taxon>Metazoa</taxon>
        <taxon>Chordata</taxon>
        <taxon>Craniata</taxon>
        <taxon>Vertebrata</taxon>
        <taxon>Euteleostomi</taxon>
        <taxon>Actinopterygii</taxon>
        <taxon>Neopterygii</taxon>
        <taxon>Teleostei</taxon>
        <taxon>Neoteleostei</taxon>
        <taxon>Acanthomorphata</taxon>
        <taxon>Eupercaria</taxon>
        <taxon>Centrarchiformes</taxon>
        <taxon>Terapontoidei</taxon>
        <taxon>Terapontidae</taxon>
        <taxon>Scortum</taxon>
    </lineage>
</organism>
<evidence type="ECO:0000313" key="2">
    <source>
        <dbReference type="Proteomes" id="UP000831701"/>
    </source>
</evidence>
<evidence type="ECO:0000313" key="1">
    <source>
        <dbReference type="EMBL" id="KAI3354818.1"/>
    </source>
</evidence>
<sequence>MSHREEDPRGRPRTRWRDYVSQLAWERLGIPPEELKEVYMGNLTERRRKWHFLGKSFKLLTARYEKTICRRSGLSACRTGGCKSPYHRAKGRVGPAVHFRKHLAETLRRGEGEHDEEERSVQPAQT</sequence>
<dbReference type="EMBL" id="CM041551">
    <property type="protein sequence ID" value="KAI3354818.1"/>
    <property type="molecule type" value="Genomic_DNA"/>
</dbReference>
<comment type="caution">
    <text evidence="1">The sequence shown here is derived from an EMBL/GenBank/DDBJ whole genome shotgun (WGS) entry which is preliminary data.</text>
</comment>
<gene>
    <name evidence="1" type="ORF">L3Q82_004624</name>
</gene>
<reference evidence="1" key="1">
    <citation type="submission" date="2022-04" db="EMBL/GenBank/DDBJ databases">
        <title>Jade perch genome.</title>
        <authorList>
            <person name="Chao B."/>
        </authorList>
    </citation>
    <scope>NUCLEOTIDE SEQUENCE</scope>
    <source>
        <strain evidence="1">CB-2022</strain>
    </source>
</reference>
<protein>
    <submittedName>
        <fullName evidence="1">Uncharacterized protein</fullName>
    </submittedName>
</protein>
<accession>A0ACB8VJW5</accession>
<keyword evidence="2" id="KW-1185">Reference proteome</keyword>
<dbReference type="Proteomes" id="UP000831701">
    <property type="component" value="Chromosome 21"/>
</dbReference>